<name>A0ABT0WZU8_9ACTN</name>
<keyword evidence="3" id="KW-1185">Reference proteome</keyword>
<comment type="caution">
    <text evidence="2">The sequence shown here is derived from an EMBL/GenBank/DDBJ whole genome shotgun (WGS) entry which is preliminary data.</text>
</comment>
<feature type="region of interest" description="Disordered" evidence="1">
    <location>
        <begin position="86"/>
        <end position="136"/>
    </location>
</feature>
<proteinExistence type="predicted"/>
<dbReference type="EMBL" id="JAMQGM010000001">
    <property type="protein sequence ID" value="MCM2575847.1"/>
    <property type="molecule type" value="Genomic_DNA"/>
</dbReference>
<dbReference type="Proteomes" id="UP001167160">
    <property type="component" value="Unassembled WGS sequence"/>
</dbReference>
<organism evidence="2 3">
    <name type="scientific">Streptomyces meridianus</name>
    <dbReference type="NCBI Taxonomy" id="2938945"/>
    <lineage>
        <taxon>Bacteria</taxon>
        <taxon>Bacillati</taxon>
        <taxon>Actinomycetota</taxon>
        <taxon>Actinomycetes</taxon>
        <taxon>Kitasatosporales</taxon>
        <taxon>Streptomycetaceae</taxon>
        <taxon>Streptomyces</taxon>
    </lineage>
</organism>
<protein>
    <submittedName>
        <fullName evidence="2">Uncharacterized protein</fullName>
    </submittedName>
</protein>
<evidence type="ECO:0000313" key="2">
    <source>
        <dbReference type="EMBL" id="MCM2575847.1"/>
    </source>
</evidence>
<feature type="compositionally biased region" description="Basic and acidic residues" evidence="1">
    <location>
        <begin position="106"/>
        <end position="136"/>
    </location>
</feature>
<gene>
    <name evidence="2" type="ORF">M1E25_00495</name>
</gene>
<evidence type="ECO:0000313" key="3">
    <source>
        <dbReference type="Proteomes" id="UP001167160"/>
    </source>
</evidence>
<accession>A0ABT0WZU8</accession>
<reference evidence="2" key="1">
    <citation type="journal article" date="2023" name="Int. J. Syst. Evol. Microbiol.">
        <title>Streptomyces meridianus sp. nov. isolated from brackish water of the Tagus estuary in Alcochete, Portugal.</title>
        <authorList>
            <person name="Santos J.D.N."/>
            <person name="Klimek D."/>
            <person name="Calusinska M."/>
            <person name="Lobo Da Cunha A."/>
            <person name="Catita J."/>
            <person name="Goncalves H."/>
            <person name="Gonzalez I."/>
            <person name="Reyes F."/>
            <person name="Lage O.M."/>
        </authorList>
    </citation>
    <scope>NUCLEOTIDE SEQUENCE</scope>
    <source>
        <strain evidence="2">MTZ3.1</strain>
    </source>
</reference>
<evidence type="ECO:0000256" key="1">
    <source>
        <dbReference type="SAM" id="MobiDB-lite"/>
    </source>
</evidence>
<sequence>MDASFRSPEPVDESEFLEMTQQDPVQARVLQKSLNHLASGLAGDTLKEMAQDVLAGRISLRDAAQVSAYAEQAVEHSAPLAEKWASMSDAEREELAEQGQQQLNLEQRELDEERRARAAERPTGRQRHDGRGWSAY</sequence>
<dbReference type="RefSeq" id="WP_251407606.1">
    <property type="nucleotide sequence ID" value="NZ_JAMQGM010000001.1"/>
</dbReference>